<gene>
    <name evidence="1" type="ORF">GGX14DRAFT_417202</name>
</gene>
<sequence length="178" mass="19986">MESPGHTIPEEPVSLPQILATLLPDGEADRRKTFLQDHIDGMGYEAAVVALRQTYNAVQTGVVVGASFPPPRAEVKSAEVGPFKIFNHSLYPRELQHRTQFQWNFYIGWRGEGLESIMPDWSKRGIVVKIPNFIGQWENCPLLIILPSTRVRITYAGATHEVVFPPDPKDASIPVHYL</sequence>
<proteinExistence type="predicted"/>
<keyword evidence="2" id="KW-1185">Reference proteome</keyword>
<dbReference type="AlphaFoldDB" id="A0AAD7E422"/>
<organism evidence="1 2">
    <name type="scientific">Mycena pura</name>
    <dbReference type="NCBI Taxonomy" id="153505"/>
    <lineage>
        <taxon>Eukaryota</taxon>
        <taxon>Fungi</taxon>
        <taxon>Dikarya</taxon>
        <taxon>Basidiomycota</taxon>
        <taxon>Agaricomycotina</taxon>
        <taxon>Agaricomycetes</taxon>
        <taxon>Agaricomycetidae</taxon>
        <taxon>Agaricales</taxon>
        <taxon>Marasmiineae</taxon>
        <taxon>Mycenaceae</taxon>
        <taxon>Mycena</taxon>
    </lineage>
</organism>
<protein>
    <submittedName>
        <fullName evidence="1">Uncharacterized protein</fullName>
    </submittedName>
</protein>
<evidence type="ECO:0000313" key="1">
    <source>
        <dbReference type="EMBL" id="KAJ7226726.1"/>
    </source>
</evidence>
<name>A0AAD7E422_9AGAR</name>
<dbReference type="EMBL" id="JARJCW010000003">
    <property type="protein sequence ID" value="KAJ7226726.1"/>
    <property type="molecule type" value="Genomic_DNA"/>
</dbReference>
<feature type="non-terminal residue" evidence="1">
    <location>
        <position position="178"/>
    </location>
</feature>
<evidence type="ECO:0000313" key="2">
    <source>
        <dbReference type="Proteomes" id="UP001219525"/>
    </source>
</evidence>
<dbReference type="Proteomes" id="UP001219525">
    <property type="component" value="Unassembled WGS sequence"/>
</dbReference>
<comment type="caution">
    <text evidence="1">The sequence shown here is derived from an EMBL/GenBank/DDBJ whole genome shotgun (WGS) entry which is preliminary data.</text>
</comment>
<reference evidence="1" key="1">
    <citation type="submission" date="2023-03" db="EMBL/GenBank/DDBJ databases">
        <title>Massive genome expansion in bonnet fungi (Mycena s.s.) driven by repeated elements and novel gene families across ecological guilds.</title>
        <authorList>
            <consortium name="Lawrence Berkeley National Laboratory"/>
            <person name="Harder C.B."/>
            <person name="Miyauchi S."/>
            <person name="Viragh M."/>
            <person name="Kuo A."/>
            <person name="Thoen E."/>
            <person name="Andreopoulos B."/>
            <person name="Lu D."/>
            <person name="Skrede I."/>
            <person name="Drula E."/>
            <person name="Henrissat B."/>
            <person name="Morin E."/>
            <person name="Kohler A."/>
            <person name="Barry K."/>
            <person name="LaButti K."/>
            <person name="Morin E."/>
            <person name="Salamov A."/>
            <person name="Lipzen A."/>
            <person name="Mereny Z."/>
            <person name="Hegedus B."/>
            <person name="Baldrian P."/>
            <person name="Stursova M."/>
            <person name="Weitz H."/>
            <person name="Taylor A."/>
            <person name="Grigoriev I.V."/>
            <person name="Nagy L.G."/>
            <person name="Martin F."/>
            <person name="Kauserud H."/>
        </authorList>
    </citation>
    <scope>NUCLEOTIDE SEQUENCE</scope>
    <source>
        <strain evidence="1">9144</strain>
    </source>
</reference>
<accession>A0AAD7E422</accession>